<dbReference type="InterPro" id="IPR001083">
    <property type="entry name" value="Cu_fist_DNA-bd_dom"/>
</dbReference>
<feature type="domain" description="Copper-fist" evidence="9">
    <location>
        <begin position="1"/>
        <end position="40"/>
    </location>
</feature>
<evidence type="ECO:0000256" key="4">
    <source>
        <dbReference type="ARBA" id="ARBA00023008"/>
    </source>
</evidence>
<dbReference type="PANTHER" id="PTHR28088:SF5">
    <property type="entry name" value="TRANSCRIPTIONAL ACTIVATOR HAA1-RELATED"/>
    <property type="match status" value="1"/>
</dbReference>
<dbReference type="GO" id="GO:0000981">
    <property type="term" value="F:DNA-binding transcription factor activity, RNA polymerase II-specific"/>
    <property type="evidence" value="ECO:0007669"/>
    <property type="project" value="TreeGrafter"/>
</dbReference>
<dbReference type="FunFam" id="3.90.430.10:FF:000001">
    <property type="entry name" value="Copper fist DNA-binding protein"/>
    <property type="match status" value="1"/>
</dbReference>
<feature type="compositionally biased region" description="Polar residues" evidence="8">
    <location>
        <begin position="319"/>
        <end position="332"/>
    </location>
</feature>
<dbReference type="GO" id="GO:0005634">
    <property type="term" value="C:nucleus"/>
    <property type="evidence" value="ECO:0007669"/>
    <property type="project" value="UniProtKB-SubCell"/>
</dbReference>
<dbReference type="OrthoDB" id="5600085at2759"/>
<evidence type="ECO:0000256" key="2">
    <source>
        <dbReference type="ARBA" id="ARBA00022723"/>
    </source>
</evidence>
<keyword evidence="5" id="KW-0805">Transcription regulation</keyword>
<keyword evidence="7" id="KW-0539">Nucleus</keyword>
<dbReference type="Proteomes" id="UP001143981">
    <property type="component" value="Unassembled WGS sequence"/>
</dbReference>
<evidence type="ECO:0000256" key="6">
    <source>
        <dbReference type="ARBA" id="ARBA00023163"/>
    </source>
</evidence>
<dbReference type="SMART" id="SM01090">
    <property type="entry name" value="Copper-fist"/>
    <property type="match status" value="1"/>
</dbReference>
<dbReference type="Gene3D" id="3.90.430.10">
    <property type="entry name" value="Copper fist DNA-binding domain"/>
    <property type="match status" value="1"/>
</dbReference>
<evidence type="ECO:0000256" key="5">
    <source>
        <dbReference type="ARBA" id="ARBA00023015"/>
    </source>
</evidence>
<protein>
    <submittedName>
        <fullName evidence="10">Copper-binding transcription factor</fullName>
    </submittedName>
</protein>
<dbReference type="GO" id="GO:0000978">
    <property type="term" value="F:RNA polymerase II cis-regulatory region sequence-specific DNA binding"/>
    <property type="evidence" value="ECO:0007669"/>
    <property type="project" value="TreeGrafter"/>
</dbReference>
<evidence type="ECO:0000256" key="8">
    <source>
        <dbReference type="SAM" id="MobiDB-lite"/>
    </source>
</evidence>
<feature type="region of interest" description="Disordered" evidence="8">
    <location>
        <begin position="353"/>
        <end position="372"/>
    </location>
</feature>
<dbReference type="InterPro" id="IPR051763">
    <property type="entry name" value="Copper_Homeo_Regul"/>
</dbReference>
<organism evidence="10 11">
    <name type="scientific">Coemansia biformis</name>
    <dbReference type="NCBI Taxonomy" id="1286918"/>
    <lineage>
        <taxon>Eukaryota</taxon>
        <taxon>Fungi</taxon>
        <taxon>Fungi incertae sedis</taxon>
        <taxon>Zoopagomycota</taxon>
        <taxon>Kickxellomycotina</taxon>
        <taxon>Kickxellomycetes</taxon>
        <taxon>Kickxellales</taxon>
        <taxon>Kickxellaceae</taxon>
        <taxon>Coemansia</taxon>
    </lineage>
</organism>
<dbReference type="GO" id="GO:0006878">
    <property type="term" value="P:intracellular copper ion homeostasis"/>
    <property type="evidence" value="ECO:0007669"/>
    <property type="project" value="TreeGrafter"/>
</dbReference>
<evidence type="ECO:0000313" key="10">
    <source>
        <dbReference type="EMBL" id="KAJ1735143.1"/>
    </source>
</evidence>
<evidence type="ECO:0000259" key="9">
    <source>
        <dbReference type="PROSITE" id="PS50073"/>
    </source>
</evidence>
<dbReference type="PRINTS" id="PR00617">
    <property type="entry name" value="COPPERFIST"/>
</dbReference>
<keyword evidence="6" id="KW-0804">Transcription</keyword>
<evidence type="ECO:0000256" key="3">
    <source>
        <dbReference type="ARBA" id="ARBA00022833"/>
    </source>
</evidence>
<evidence type="ECO:0000313" key="11">
    <source>
        <dbReference type="Proteomes" id="UP001143981"/>
    </source>
</evidence>
<dbReference type="AlphaFoldDB" id="A0A9W8CXY5"/>
<dbReference type="PROSITE" id="PS50073">
    <property type="entry name" value="COPPER_FIST_2"/>
    <property type="match status" value="1"/>
</dbReference>
<gene>
    <name evidence="10" type="primary">CUP2</name>
    <name evidence="10" type="ORF">LPJ61_000706</name>
</gene>
<feature type="region of interest" description="Disordered" evidence="8">
    <location>
        <begin position="219"/>
        <end position="263"/>
    </location>
</feature>
<dbReference type="SMART" id="SM00412">
    <property type="entry name" value="Cu_FIST"/>
    <property type="match status" value="1"/>
</dbReference>
<feature type="compositionally biased region" description="Low complexity" evidence="8">
    <location>
        <begin position="357"/>
        <end position="372"/>
    </location>
</feature>
<dbReference type="GO" id="GO:0005507">
    <property type="term" value="F:copper ion binding"/>
    <property type="evidence" value="ECO:0007669"/>
    <property type="project" value="InterPro"/>
</dbReference>
<comment type="subcellular location">
    <subcellularLocation>
        <location evidence="1">Nucleus</location>
    </subcellularLocation>
</comment>
<evidence type="ECO:0000256" key="1">
    <source>
        <dbReference type="ARBA" id="ARBA00004123"/>
    </source>
</evidence>
<feature type="compositionally biased region" description="Low complexity" evidence="8">
    <location>
        <begin position="295"/>
        <end position="311"/>
    </location>
</feature>
<accession>A0A9W8CXY5</accession>
<dbReference type="SUPFAM" id="SSF57879">
    <property type="entry name" value="Zinc domain conserved in yeast copper-regulated transcription factors"/>
    <property type="match status" value="1"/>
</dbReference>
<comment type="caution">
    <text evidence="10">The sequence shown here is derived from an EMBL/GenBank/DDBJ whole genome shotgun (WGS) entry which is preliminary data.</text>
</comment>
<keyword evidence="11" id="KW-1185">Reference proteome</keyword>
<feature type="region of interest" description="Disordered" evidence="8">
    <location>
        <begin position="70"/>
        <end position="91"/>
    </location>
</feature>
<dbReference type="GO" id="GO:0045944">
    <property type="term" value="P:positive regulation of transcription by RNA polymerase II"/>
    <property type="evidence" value="ECO:0007669"/>
    <property type="project" value="TreeGrafter"/>
</dbReference>
<feature type="region of interest" description="Disordered" evidence="8">
    <location>
        <begin position="295"/>
        <end position="338"/>
    </location>
</feature>
<dbReference type="PANTHER" id="PTHR28088">
    <property type="entry name" value="TRANSCRIPTIONAL ACTIVATOR HAA1-RELATED"/>
    <property type="match status" value="1"/>
</dbReference>
<proteinExistence type="predicted"/>
<dbReference type="Pfam" id="PF00649">
    <property type="entry name" value="Copper-fist"/>
    <property type="match status" value="1"/>
</dbReference>
<dbReference type="InterPro" id="IPR036395">
    <property type="entry name" value="Cu_fist_DNA-bd_dom_sf"/>
</dbReference>
<evidence type="ECO:0000256" key="7">
    <source>
        <dbReference type="ARBA" id="ARBA00023242"/>
    </source>
</evidence>
<keyword evidence="4" id="KW-0186">Copper</keyword>
<name>A0A9W8CXY5_9FUNG</name>
<reference evidence="10" key="1">
    <citation type="submission" date="2022-07" db="EMBL/GenBank/DDBJ databases">
        <title>Phylogenomic reconstructions and comparative analyses of Kickxellomycotina fungi.</title>
        <authorList>
            <person name="Reynolds N.K."/>
            <person name="Stajich J.E."/>
            <person name="Barry K."/>
            <person name="Grigoriev I.V."/>
            <person name="Crous P."/>
            <person name="Smith M.E."/>
        </authorList>
    </citation>
    <scope>NUCLEOTIDE SEQUENCE</scope>
    <source>
        <strain evidence="10">BCRC 34381</strain>
    </source>
</reference>
<keyword evidence="2" id="KW-0479">Metal-binding</keyword>
<keyword evidence="3" id="KW-0862">Zinc</keyword>
<dbReference type="GO" id="GO:0006879">
    <property type="term" value="P:intracellular iron ion homeostasis"/>
    <property type="evidence" value="ECO:0007669"/>
    <property type="project" value="TreeGrafter"/>
</dbReference>
<dbReference type="EMBL" id="JANBOI010000039">
    <property type="protein sequence ID" value="KAJ1735143.1"/>
    <property type="molecule type" value="Genomic_DNA"/>
</dbReference>
<sequence length="465" mass="49333">MIFIQGQKYACTQCIRGHRASNCNHTDRPLNVVNRKGRPPTQCSSCRELRLTRKAHVKCECREKRPAAPSRSAIKAKGPESTSPAAPESPPKLRRIEAHAAPKAKVSSIESLLNPCNCSGEQFCTCCKPGFTEYLARTYPPRVVEQEARSLGESLKRPFAMMTSPSRDARPAARCPEVIERPNCSCGCQCGKKLDMLIRAIESRLGQDGLDKLAAGARLPTGRSDSQWGRGPMSPPVSAHARPISARTFPPPMSSSSSARAGSTAFPATPLGIASAPQSSRSLSFRHPLPLAPIISRSRSSSGSSIGSSGSDLRLPQLPASQSPTRELSTPQPAHAAQPRAFASGVVPPVASTVRQSSSSSSSMCATPQPTLPQQALPVKSCCSQKPSTERPAAPAPAKPSCCSRGGTKSCACCRRAGWQPGDPSNPEVDSDGALACSCGCHKPFAECTDCLEDECEDMLLRSSM</sequence>